<evidence type="ECO:0000256" key="8">
    <source>
        <dbReference type="PIRSR" id="PIRSR016262-1"/>
    </source>
</evidence>
<dbReference type="NCBIfam" id="NF010925">
    <property type="entry name" value="PRK14345.1"/>
    <property type="match status" value="1"/>
</dbReference>
<sequence>MNKKVEFTDWGLIDYQEAWNRQEAVFEATVTLKTQNRTNRTQLETPNYLIFCEHPHVYTLGKSGHQENLLLDEQGLAGKNATYYKINRGGDITYHGPGQIVGYPILDLDNFFTDIHLYLRTLEEAVILTLADFGIAAGRYAGFTGVWLDADKEKARKICAMGVRCSRWVTMHGFAFNVNADLDYFKNIVPCGIDDKDVTSMQRELGYVLDMELVKDRLKLHIASLFKMEMK</sequence>
<dbReference type="GO" id="GO:0016874">
    <property type="term" value="F:ligase activity"/>
    <property type="evidence" value="ECO:0007669"/>
    <property type="project" value="UniProtKB-KW"/>
</dbReference>
<protein>
    <recommendedName>
        <fullName evidence="6 7">Octanoyltransferase</fullName>
        <ecNumber evidence="6 7">2.3.1.181</ecNumber>
    </recommendedName>
    <alternativeName>
        <fullName evidence="6">Lipoate-protein ligase B</fullName>
    </alternativeName>
    <alternativeName>
        <fullName evidence="6">Lipoyl/octanoyl transferase</fullName>
    </alternativeName>
    <alternativeName>
        <fullName evidence="6">Octanoyl-[acyl-carrier-protein]-protein N-octanoyltransferase</fullName>
    </alternativeName>
</protein>
<evidence type="ECO:0000256" key="9">
    <source>
        <dbReference type="PIRSR" id="PIRSR016262-2"/>
    </source>
</evidence>
<accession>C6XYX3</accession>
<proteinExistence type="inferred from homology"/>
<feature type="site" description="Lowers pKa of active site Cys" evidence="6 10">
    <location>
        <position position="157"/>
    </location>
</feature>
<comment type="pathway">
    <text evidence="1 6 7">Protein modification; protein lipoylation via endogenous pathway; protein N(6)-(lipoyl)lysine from octanoyl-[acyl-carrier-protein]: step 1/2.</text>
</comment>
<keyword evidence="12" id="KW-0436">Ligase</keyword>
<keyword evidence="2 6" id="KW-0963">Cytoplasm</keyword>
<dbReference type="HAMAP" id="MF_00013">
    <property type="entry name" value="LipB"/>
    <property type="match status" value="1"/>
</dbReference>
<feature type="binding site" evidence="6 9">
    <location>
        <begin position="88"/>
        <end position="95"/>
    </location>
    <ligand>
        <name>substrate</name>
    </ligand>
</feature>
<comment type="similarity">
    <text evidence="6 7">Belongs to the LipB family.</text>
</comment>
<evidence type="ECO:0000256" key="7">
    <source>
        <dbReference type="PIRNR" id="PIRNR016262"/>
    </source>
</evidence>
<dbReference type="InterPro" id="IPR045864">
    <property type="entry name" value="aa-tRNA-synth_II/BPL/LPL"/>
</dbReference>
<evidence type="ECO:0000313" key="13">
    <source>
        <dbReference type="Proteomes" id="UP000000852"/>
    </source>
</evidence>
<dbReference type="eggNOG" id="COG0321">
    <property type="taxonomic scope" value="Bacteria"/>
</dbReference>
<name>C6XYX3_PEDHD</name>
<dbReference type="GO" id="GO:0005737">
    <property type="term" value="C:cytoplasm"/>
    <property type="evidence" value="ECO:0007669"/>
    <property type="project" value="UniProtKB-SubCell"/>
</dbReference>
<evidence type="ECO:0000256" key="3">
    <source>
        <dbReference type="ARBA" id="ARBA00022679"/>
    </source>
</evidence>
<dbReference type="EMBL" id="CP001681">
    <property type="protein sequence ID" value="ACU02455.1"/>
    <property type="molecule type" value="Genomic_DNA"/>
</dbReference>
<dbReference type="Gene3D" id="3.30.930.10">
    <property type="entry name" value="Bira Bifunctional Protein, Domain 2"/>
    <property type="match status" value="1"/>
</dbReference>
<feature type="binding site" evidence="6 9">
    <location>
        <begin position="160"/>
        <end position="162"/>
    </location>
    <ligand>
        <name>substrate</name>
    </ligand>
</feature>
<reference evidence="12 13" key="1">
    <citation type="journal article" date="2009" name="Stand. Genomic Sci.">
        <title>Complete genome sequence of Pedobacter heparinus type strain (HIM 762-3).</title>
        <authorList>
            <person name="Han C."/>
            <person name="Spring S."/>
            <person name="Lapidus A."/>
            <person name="Del Rio T.G."/>
            <person name="Tice H."/>
            <person name="Copeland A."/>
            <person name="Cheng J.F."/>
            <person name="Lucas S."/>
            <person name="Chen F."/>
            <person name="Nolan M."/>
            <person name="Bruce D."/>
            <person name="Goodwin L."/>
            <person name="Pitluck S."/>
            <person name="Ivanova N."/>
            <person name="Mavromatis K."/>
            <person name="Mikhailova N."/>
            <person name="Pati A."/>
            <person name="Chen A."/>
            <person name="Palaniappan K."/>
            <person name="Land M."/>
            <person name="Hauser L."/>
            <person name="Chang Y.J."/>
            <person name="Jeffries C.C."/>
            <person name="Saunders E."/>
            <person name="Chertkov O."/>
            <person name="Brettin T."/>
            <person name="Goker M."/>
            <person name="Rohde M."/>
            <person name="Bristow J."/>
            <person name="Eisen J.A."/>
            <person name="Markowitz V."/>
            <person name="Hugenholtz P."/>
            <person name="Kyrpides N.C."/>
            <person name="Klenk H.P."/>
            <person name="Detter J.C."/>
        </authorList>
    </citation>
    <scope>NUCLEOTIDE SEQUENCE [LARGE SCALE GENOMIC DNA]</scope>
    <source>
        <strain evidence="13">ATCC 13125 / DSM 2366 / CIP 104194 / JCM 7457 / NBRC 12017 / NCIMB 9290 / NRRL B-14731 / HIM 762-3</strain>
    </source>
</reference>
<dbReference type="AlphaFoldDB" id="C6XYX3"/>
<comment type="function">
    <text evidence="5 6 7">Catalyzes the transfer of endogenously produced octanoic acid from octanoyl-acyl-carrier-protein onto the lipoyl domains of lipoate-dependent enzymes. Lipoyl-ACP can also act as a substrate although octanoyl-ACP is likely to be the physiological substrate.</text>
</comment>
<dbReference type="KEGG" id="phe:Phep_0229"/>
<dbReference type="InterPro" id="IPR000544">
    <property type="entry name" value="Octanoyltransferase"/>
</dbReference>
<evidence type="ECO:0000256" key="2">
    <source>
        <dbReference type="ARBA" id="ARBA00022490"/>
    </source>
</evidence>
<dbReference type="GO" id="GO:0009249">
    <property type="term" value="P:protein lipoylation"/>
    <property type="evidence" value="ECO:0007669"/>
    <property type="project" value="InterPro"/>
</dbReference>
<dbReference type="PANTHER" id="PTHR10993:SF12">
    <property type="entry name" value="OCTANOYLTRANSFERASE"/>
    <property type="match status" value="1"/>
</dbReference>
<dbReference type="PROSITE" id="PS01313">
    <property type="entry name" value="LIPB"/>
    <property type="match status" value="1"/>
</dbReference>
<evidence type="ECO:0000256" key="10">
    <source>
        <dbReference type="PIRSR" id="PIRSR016262-3"/>
    </source>
</evidence>
<comment type="subcellular location">
    <subcellularLocation>
        <location evidence="6">Cytoplasm</location>
    </subcellularLocation>
</comment>
<dbReference type="FunFam" id="3.30.930.10:FF:000035">
    <property type="entry name" value="Putative lipoyltransferase 2, mitochondrial"/>
    <property type="match status" value="1"/>
</dbReference>
<dbReference type="PROSITE" id="PS51733">
    <property type="entry name" value="BPL_LPL_CATALYTIC"/>
    <property type="match status" value="1"/>
</dbReference>
<dbReference type="RefSeq" id="WP_012780408.1">
    <property type="nucleotide sequence ID" value="NC_013061.1"/>
</dbReference>
<evidence type="ECO:0000256" key="5">
    <source>
        <dbReference type="ARBA" id="ARBA00024732"/>
    </source>
</evidence>
<dbReference type="InterPro" id="IPR020605">
    <property type="entry name" value="Octanoyltransferase_CS"/>
</dbReference>
<dbReference type="Pfam" id="PF21948">
    <property type="entry name" value="LplA-B_cat"/>
    <property type="match status" value="1"/>
</dbReference>
<feature type="active site" description="Acyl-thioester intermediate" evidence="6 8">
    <location>
        <position position="191"/>
    </location>
</feature>
<dbReference type="EC" id="2.3.1.181" evidence="6 7"/>
<keyword evidence="13" id="KW-1185">Reference proteome</keyword>
<dbReference type="OrthoDB" id="9787061at2"/>
<evidence type="ECO:0000259" key="11">
    <source>
        <dbReference type="PROSITE" id="PS51733"/>
    </source>
</evidence>
<dbReference type="UniPathway" id="UPA00538">
    <property type="reaction ID" value="UER00592"/>
</dbReference>
<feature type="domain" description="BPL/LPL catalytic" evidence="11">
    <location>
        <begin position="43"/>
        <end position="230"/>
    </location>
</feature>
<keyword evidence="4 6" id="KW-0012">Acyltransferase</keyword>
<dbReference type="CDD" id="cd16444">
    <property type="entry name" value="LipB"/>
    <property type="match status" value="1"/>
</dbReference>
<organism evidence="12 13">
    <name type="scientific">Pedobacter heparinus (strain ATCC 13125 / DSM 2366 / CIP 104194 / JCM 7457 / NBRC 12017 / NCIMB 9290 / NRRL B-14731 / HIM 762-3)</name>
    <dbReference type="NCBI Taxonomy" id="485917"/>
    <lineage>
        <taxon>Bacteria</taxon>
        <taxon>Pseudomonadati</taxon>
        <taxon>Bacteroidota</taxon>
        <taxon>Sphingobacteriia</taxon>
        <taxon>Sphingobacteriales</taxon>
        <taxon>Sphingobacteriaceae</taxon>
        <taxon>Pedobacter</taxon>
    </lineage>
</organism>
<gene>
    <name evidence="6" type="primary">lipB</name>
    <name evidence="12" type="ordered locus">Phep_0229</name>
</gene>
<evidence type="ECO:0000256" key="6">
    <source>
        <dbReference type="HAMAP-Rule" id="MF_00013"/>
    </source>
</evidence>
<feature type="binding site" evidence="6 9">
    <location>
        <begin position="173"/>
        <end position="175"/>
    </location>
    <ligand>
        <name>substrate</name>
    </ligand>
</feature>
<dbReference type="HOGENOM" id="CLU_035168_1_3_10"/>
<evidence type="ECO:0000256" key="1">
    <source>
        <dbReference type="ARBA" id="ARBA00004821"/>
    </source>
</evidence>
<comment type="catalytic activity">
    <reaction evidence="6 7">
        <text>octanoyl-[ACP] + L-lysyl-[protein] = N(6)-octanoyl-L-lysyl-[protein] + holo-[ACP] + H(+)</text>
        <dbReference type="Rhea" id="RHEA:17665"/>
        <dbReference type="Rhea" id="RHEA-COMP:9636"/>
        <dbReference type="Rhea" id="RHEA-COMP:9685"/>
        <dbReference type="Rhea" id="RHEA-COMP:9752"/>
        <dbReference type="Rhea" id="RHEA-COMP:9928"/>
        <dbReference type="ChEBI" id="CHEBI:15378"/>
        <dbReference type="ChEBI" id="CHEBI:29969"/>
        <dbReference type="ChEBI" id="CHEBI:64479"/>
        <dbReference type="ChEBI" id="CHEBI:78463"/>
        <dbReference type="ChEBI" id="CHEBI:78809"/>
        <dbReference type="EC" id="2.3.1.181"/>
    </reaction>
</comment>
<dbReference type="GO" id="GO:0033819">
    <property type="term" value="F:lipoyl(octanoyl) transferase activity"/>
    <property type="evidence" value="ECO:0007669"/>
    <property type="project" value="UniProtKB-EC"/>
</dbReference>
<keyword evidence="3 6" id="KW-0808">Transferase</keyword>
<dbReference type="Proteomes" id="UP000000852">
    <property type="component" value="Chromosome"/>
</dbReference>
<dbReference type="STRING" id="485917.Phep_0229"/>
<comment type="miscellaneous">
    <text evidence="6">In the reaction, the free carboxyl group of octanoic acid is attached via an amide linkage to the epsilon-amino group of a specific lysine residue of lipoyl domains of lipoate-dependent enzymes.</text>
</comment>
<dbReference type="PANTHER" id="PTHR10993">
    <property type="entry name" value="OCTANOYLTRANSFERASE"/>
    <property type="match status" value="1"/>
</dbReference>
<evidence type="ECO:0000256" key="4">
    <source>
        <dbReference type="ARBA" id="ARBA00023315"/>
    </source>
</evidence>
<dbReference type="InterPro" id="IPR004143">
    <property type="entry name" value="BPL_LPL_catalytic"/>
</dbReference>
<evidence type="ECO:0000313" key="12">
    <source>
        <dbReference type="EMBL" id="ACU02455.1"/>
    </source>
</evidence>
<dbReference type="PIRSF" id="PIRSF016262">
    <property type="entry name" value="LPLase"/>
    <property type="match status" value="1"/>
</dbReference>
<dbReference type="NCBIfam" id="TIGR00214">
    <property type="entry name" value="lipB"/>
    <property type="match status" value="1"/>
</dbReference>
<dbReference type="SUPFAM" id="SSF55681">
    <property type="entry name" value="Class II aaRS and biotin synthetases"/>
    <property type="match status" value="1"/>
</dbReference>